<dbReference type="GO" id="GO:0003735">
    <property type="term" value="F:structural constituent of ribosome"/>
    <property type="evidence" value="ECO:0007669"/>
    <property type="project" value="InterPro"/>
</dbReference>
<reference evidence="1" key="2">
    <citation type="submission" date="2021-01" db="UniProtKB">
        <authorList>
            <consortium name="EnsemblPlants"/>
        </authorList>
    </citation>
    <scope>IDENTIFICATION</scope>
</reference>
<dbReference type="InParanoid" id="A0A7N2MX16"/>
<dbReference type="Gene3D" id="1.20.58.110">
    <property type="entry name" value="Ribosomal protein S20"/>
    <property type="match status" value="1"/>
</dbReference>
<dbReference type="EMBL" id="LRBV02000011">
    <property type="status" value="NOT_ANNOTATED_CDS"/>
    <property type="molecule type" value="Genomic_DNA"/>
</dbReference>
<dbReference type="Gene3D" id="1.10.510.10">
    <property type="entry name" value="Transferase(Phosphotransferase) domain 1"/>
    <property type="match status" value="1"/>
</dbReference>
<dbReference type="InterPro" id="IPR036510">
    <property type="entry name" value="Ribosomal_bS20_sf"/>
</dbReference>
<dbReference type="SUPFAM" id="SSF46992">
    <property type="entry name" value="Ribosomal protein S20"/>
    <property type="match status" value="1"/>
</dbReference>
<dbReference type="Gramene" id="QL11p029078:mrna">
    <property type="protein sequence ID" value="QL11p029078:mrna"/>
    <property type="gene ID" value="QL11p029078"/>
</dbReference>
<accession>A0A7N2MX16</accession>
<dbReference type="GO" id="GO:0006412">
    <property type="term" value="P:translation"/>
    <property type="evidence" value="ECO:0007669"/>
    <property type="project" value="InterPro"/>
</dbReference>
<sequence length="240" mass="26145">METTTNDVFNFGVVLLQLLTGRKPESLFKEARNAIMKGGSISAMADPCLSGAYIVTEFQNVLSIAVQLCEAAPTKKADSATKRARQAEKRRIYNKPRKSEIKTRMKKDSFYVRLFSKRLLDISDDIMILELMSSGSNGFFPCKSKVGGVVVGSRPIQEIKSWTWFLFSFATRRTQQNSLIPSHTHSASIPSVSAPLSDPAPSPFCRTHSLSSAPSFSIAVGPPSRSVLVSAPASHSPSSS</sequence>
<dbReference type="Proteomes" id="UP000594261">
    <property type="component" value="Chromosome 11"/>
</dbReference>
<dbReference type="GO" id="GO:0003723">
    <property type="term" value="F:RNA binding"/>
    <property type="evidence" value="ECO:0007669"/>
    <property type="project" value="InterPro"/>
</dbReference>
<reference evidence="1 2" key="1">
    <citation type="journal article" date="2016" name="G3 (Bethesda)">
        <title>First Draft Assembly and Annotation of the Genome of a California Endemic Oak Quercus lobata Nee (Fagaceae).</title>
        <authorList>
            <person name="Sork V.L."/>
            <person name="Fitz-Gibbon S.T."/>
            <person name="Puiu D."/>
            <person name="Crepeau M."/>
            <person name="Gugger P.F."/>
            <person name="Sherman R."/>
            <person name="Stevens K."/>
            <person name="Langley C.H."/>
            <person name="Pellegrini M."/>
            <person name="Salzberg S.L."/>
        </authorList>
    </citation>
    <scope>NUCLEOTIDE SEQUENCE [LARGE SCALE GENOMIC DNA]</scope>
    <source>
        <strain evidence="1 2">cv. SW786</strain>
    </source>
</reference>
<name>A0A7N2MX16_QUELO</name>
<evidence type="ECO:0000313" key="1">
    <source>
        <dbReference type="EnsemblPlants" id="QL11p029078:mrna"/>
    </source>
</evidence>
<protein>
    <submittedName>
        <fullName evidence="1">Uncharacterized protein</fullName>
    </submittedName>
</protein>
<dbReference type="GO" id="GO:0005840">
    <property type="term" value="C:ribosome"/>
    <property type="evidence" value="ECO:0007669"/>
    <property type="project" value="InterPro"/>
</dbReference>
<dbReference type="AlphaFoldDB" id="A0A7N2MX16"/>
<dbReference type="EnsemblPlants" id="QL11p029078:mrna">
    <property type="protein sequence ID" value="QL11p029078:mrna"/>
    <property type="gene ID" value="QL11p029078"/>
</dbReference>
<keyword evidence="2" id="KW-1185">Reference proteome</keyword>
<evidence type="ECO:0000313" key="2">
    <source>
        <dbReference type="Proteomes" id="UP000594261"/>
    </source>
</evidence>
<organism evidence="1 2">
    <name type="scientific">Quercus lobata</name>
    <name type="common">Valley oak</name>
    <dbReference type="NCBI Taxonomy" id="97700"/>
    <lineage>
        <taxon>Eukaryota</taxon>
        <taxon>Viridiplantae</taxon>
        <taxon>Streptophyta</taxon>
        <taxon>Embryophyta</taxon>
        <taxon>Tracheophyta</taxon>
        <taxon>Spermatophyta</taxon>
        <taxon>Magnoliopsida</taxon>
        <taxon>eudicotyledons</taxon>
        <taxon>Gunneridae</taxon>
        <taxon>Pentapetalae</taxon>
        <taxon>rosids</taxon>
        <taxon>fabids</taxon>
        <taxon>Fagales</taxon>
        <taxon>Fagaceae</taxon>
        <taxon>Quercus</taxon>
    </lineage>
</organism>
<proteinExistence type="predicted"/>